<name>A0A6J4TH73_9SPHN</name>
<feature type="region of interest" description="Disordered" evidence="1">
    <location>
        <begin position="24"/>
        <end position="43"/>
    </location>
</feature>
<evidence type="ECO:0000313" key="3">
    <source>
        <dbReference type="EMBL" id="CAA9523745.1"/>
    </source>
</evidence>
<accession>A0A6J4TH73</accession>
<feature type="signal peptide" evidence="2">
    <location>
        <begin position="1"/>
        <end position="20"/>
    </location>
</feature>
<evidence type="ECO:0000256" key="1">
    <source>
        <dbReference type="SAM" id="MobiDB-lite"/>
    </source>
</evidence>
<proteinExistence type="predicted"/>
<dbReference type="InterPro" id="IPR010239">
    <property type="entry name" value="CHP02001"/>
</dbReference>
<dbReference type="Pfam" id="PF09694">
    <property type="entry name" value="Gcw_chp"/>
    <property type="match status" value="1"/>
</dbReference>
<evidence type="ECO:0000256" key="2">
    <source>
        <dbReference type="SAM" id="SignalP"/>
    </source>
</evidence>
<keyword evidence="2" id="KW-0732">Signal</keyword>
<organism evidence="3">
    <name type="scientific">uncultured Sphingomonadaceae bacterium</name>
    <dbReference type="NCBI Taxonomy" id="169976"/>
    <lineage>
        <taxon>Bacteria</taxon>
        <taxon>Pseudomonadati</taxon>
        <taxon>Pseudomonadota</taxon>
        <taxon>Alphaproteobacteria</taxon>
        <taxon>Sphingomonadales</taxon>
        <taxon>Sphingomonadaceae</taxon>
        <taxon>environmental samples</taxon>
    </lineage>
</organism>
<protein>
    <submittedName>
        <fullName evidence="3">Uncharacterized protein</fullName>
    </submittedName>
</protein>
<gene>
    <name evidence="3" type="ORF">AVDCRST_MAG91-2361</name>
</gene>
<dbReference type="EMBL" id="CADCVX010000429">
    <property type="protein sequence ID" value="CAA9523745.1"/>
    <property type="molecule type" value="Genomic_DNA"/>
</dbReference>
<sequence length="72" mass="7538">MFRFTSTLLAASLLAAPAWAQTTNEPTEVARSDDASPSVTDAPPPLAITGSAGIVSQYRFRGISLSDEELAV</sequence>
<feature type="chain" id="PRO_5026818899" evidence="2">
    <location>
        <begin position="21"/>
        <end position="72"/>
    </location>
</feature>
<reference evidence="3" key="1">
    <citation type="submission" date="2020-02" db="EMBL/GenBank/DDBJ databases">
        <authorList>
            <person name="Meier V. D."/>
        </authorList>
    </citation>
    <scope>NUCLEOTIDE SEQUENCE</scope>
    <source>
        <strain evidence="3">AVDCRST_MAG91</strain>
    </source>
</reference>
<feature type="non-terminal residue" evidence="3">
    <location>
        <position position="72"/>
    </location>
</feature>
<dbReference type="AlphaFoldDB" id="A0A6J4TH73"/>